<evidence type="ECO:0000313" key="3">
    <source>
        <dbReference type="Proteomes" id="UP001229421"/>
    </source>
</evidence>
<reference evidence="2" key="1">
    <citation type="journal article" date="2023" name="bioRxiv">
        <title>Improved chromosome-level genome assembly for marigold (Tagetes erecta).</title>
        <authorList>
            <person name="Jiang F."/>
            <person name="Yuan L."/>
            <person name="Wang S."/>
            <person name="Wang H."/>
            <person name="Xu D."/>
            <person name="Wang A."/>
            <person name="Fan W."/>
        </authorList>
    </citation>
    <scope>NUCLEOTIDE SEQUENCE</scope>
    <source>
        <strain evidence="2">WSJ</strain>
        <tissue evidence="2">Leaf</tissue>
    </source>
</reference>
<evidence type="ECO:0000256" key="1">
    <source>
        <dbReference type="SAM" id="Phobius"/>
    </source>
</evidence>
<organism evidence="2 3">
    <name type="scientific">Tagetes erecta</name>
    <name type="common">African marigold</name>
    <dbReference type="NCBI Taxonomy" id="13708"/>
    <lineage>
        <taxon>Eukaryota</taxon>
        <taxon>Viridiplantae</taxon>
        <taxon>Streptophyta</taxon>
        <taxon>Embryophyta</taxon>
        <taxon>Tracheophyta</taxon>
        <taxon>Spermatophyta</taxon>
        <taxon>Magnoliopsida</taxon>
        <taxon>eudicotyledons</taxon>
        <taxon>Gunneridae</taxon>
        <taxon>Pentapetalae</taxon>
        <taxon>asterids</taxon>
        <taxon>campanulids</taxon>
        <taxon>Asterales</taxon>
        <taxon>Asteraceae</taxon>
        <taxon>Asteroideae</taxon>
        <taxon>Heliantheae alliance</taxon>
        <taxon>Tageteae</taxon>
        <taxon>Tagetes</taxon>
    </lineage>
</organism>
<name>A0AAD8KKL9_TARER</name>
<dbReference type="EMBL" id="JAUHHV010000005">
    <property type="protein sequence ID" value="KAK1424543.1"/>
    <property type="molecule type" value="Genomic_DNA"/>
</dbReference>
<accession>A0AAD8KKL9</accession>
<keyword evidence="1" id="KW-1133">Transmembrane helix</keyword>
<evidence type="ECO:0000313" key="2">
    <source>
        <dbReference type="EMBL" id="KAK1424543.1"/>
    </source>
</evidence>
<keyword evidence="3" id="KW-1185">Reference proteome</keyword>
<keyword evidence="1" id="KW-0812">Transmembrane</keyword>
<dbReference type="Proteomes" id="UP001229421">
    <property type="component" value="Unassembled WGS sequence"/>
</dbReference>
<gene>
    <name evidence="2" type="ORF">QVD17_19873</name>
</gene>
<keyword evidence="1" id="KW-0472">Membrane</keyword>
<comment type="caution">
    <text evidence="2">The sequence shown here is derived from an EMBL/GenBank/DDBJ whole genome shotgun (WGS) entry which is preliminary data.</text>
</comment>
<proteinExistence type="predicted"/>
<sequence length="89" mass="10153">MIQLIIFFHGGYTLFSPWFTICLRRCLPSICRKTMNILCASAESCKLFVLCLPTLMYANDGDMALRITMVNTKIECVNQGIIMKRQANI</sequence>
<dbReference type="AlphaFoldDB" id="A0AAD8KKL9"/>
<protein>
    <submittedName>
        <fullName evidence="2">Uncharacterized protein</fullName>
    </submittedName>
</protein>
<feature type="transmembrane region" description="Helical" evidence="1">
    <location>
        <begin position="6"/>
        <end position="27"/>
    </location>
</feature>